<keyword evidence="1" id="KW-0472">Membrane</keyword>
<sequence length="43" mass="4812">MISSLGFLHDSSSVELLSEFPFIAILLLSLLLLLQLSDFLFLD</sequence>
<dbReference type="EMBL" id="GGEC01007796">
    <property type="protein sequence ID" value="MBW88279.1"/>
    <property type="molecule type" value="Transcribed_RNA"/>
</dbReference>
<keyword evidence="1" id="KW-1133">Transmembrane helix</keyword>
<evidence type="ECO:0000313" key="2">
    <source>
        <dbReference type="EMBL" id="MBW88279.1"/>
    </source>
</evidence>
<name>A0A2P2J475_RHIMU</name>
<feature type="transmembrane region" description="Helical" evidence="1">
    <location>
        <begin position="20"/>
        <end position="42"/>
    </location>
</feature>
<organism evidence="2">
    <name type="scientific">Rhizophora mucronata</name>
    <name type="common">Asiatic mangrove</name>
    <dbReference type="NCBI Taxonomy" id="61149"/>
    <lineage>
        <taxon>Eukaryota</taxon>
        <taxon>Viridiplantae</taxon>
        <taxon>Streptophyta</taxon>
        <taxon>Embryophyta</taxon>
        <taxon>Tracheophyta</taxon>
        <taxon>Spermatophyta</taxon>
        <taxon>Magnoliopsida</taxon>
        <taxon>eudicotyledons</taxon>
        <taxon>Gunneridae</taxon>
        <taxon>Pentapetalae</taxon>
        <taxon>rosids</taxon>
        <taxon>fabids</taxon>
        <taxon>Malpighiales</taxon>
        <taxon>Rhizophoraceae</taxon>
        <taxon>Rhizophora</taxon>
    </lineage>
</organism>
<accession>A0A2P2J475</accession>
<dbReference type="AlphaFoldDB" id="A0A2P2J475"/>
<evidence type="ECO:0000256" key="1">
    <source>
        <dbReference type="SAM" id="Phobius"/>
    </source>
</evidence>
<reference evidence="2" key="1">
    <citation type="submission" date="2018-02" db="EMBL/GenBank/DDBJ databases">
        <title>Rhizophora mucronata_Transcriptome.</title>
        <authorList>
            <person name="Meera S.P."/>
            <person name="Sreeshan A."/>
            <person name="Augustine A."/>
        </authorList>
    </citation>
    <scope>NUCLEOTIDE SEQUENCE</scope>
    <source>
        <tissue evidence="2">Leaf</tissue>
    </source>
</reference>
<proteinExistence type="predicted"/>
<keyword evidence="1" id="KW-0812">Transmembrane</keyword>
<protein>
    <submittedName>
        <fullName evidence="2">Uncharacterized protein</fullName>
    </submittedName>
</protein>